<proteinExistence type="inferred from homology"/>
<comment type="similarity">
    <text evidence="2">Belongs to the glycosyl hydrolase 16 family.</text>
</comment>
<sequence>MNMLTFADFKERFAHRLRLRTRVLDLRRRAKVFSSGDESDAIQRIYVINLDRKPDRWSRLRRELNRFQDRHGEQLSTVVRRFSAIDARYLKSEPDHSTLIPTFTLADQLTIDPNPLLLVDDDTRARKITMTRQEIAVALSHIEVWKLIAEGEVPSALVLEDDIVMPYGFVRNLEETWSAVEFNAEGVANFDLLYLAFRDVGASVSPQDQALMRRKDPGLWEASGYVVTREGARKLLDRLPMYGPVDLWLNLQFHDLKVFTAARPIVEQRLDEPSTNSYSVLPVLSQVGVITREKPLVTTAKKLRGPVIALGDPGSGLTALAKALSMSGYTCCSDLGTLPALEQKRLLTGRRNRLFNAYVNIGTLDSTVATVIAKSNPDALFILTSPGVELPLIHPDRVLSFDDATRDKWAVLCDFLGIDYPSFPYPNDADLGQRPVVDRTPLADSRASTNHKFDKSPWTLSPAREDWNGFSLESLSTHPAVITGVDWTEGEILTSPNWKLRDDTFPSNLSLFSPDNFNETNSGSALLTFQEERTSVREFTSAAIASGDSYLYGRFSAKLRPSSVPGLITGIFLHRNGPRQEIDIEFLGKDTTKMLVNVYYNPGPEGTKLEYGYRGTPTQIDLGFDAAADFHTYEIDWQPNVIRWKVDGLVVHERTLWNPTPIPDQPLEFNINLWHSRSVEFAGRLEERDIPTTTELKSLEVRTYAPDFSGSYAIEAEAILHS</sequence>
<evidence type="ECO:0000256" key="4">
    <source>
        <dbReference type="ARBA" id="ARBA00014569"/>
    </source>
</evidence>
<comment type="catalytic activity">
    <reaction evidence="1">
        <text>Hydrolysis of (1-&gt;4)-beta-D-glucosidic linkages in beta-D-glucans containing (1-&gt;3)- and (1-&gt;4)-bonds.</text>
        <dbReference type="EC" id="3.2.1.73"/>
    </reaction>
</comment>
<gene>
    <name evidence="12" type="primary">eg1314</name>
    <name evidence="12" type="ORF">ARTSIC4J27_1815</name>
</gene>
<dbReference type="SUPFAM" id="SSF49899">
    <property type="entry name" value="Concanavalin A-like lectins/glucanases"/>
    <property type="match status" value="1"/>
</dbReference>
<dbReference type="Pfam" id="PF01755">
    <property type="entry name" value="Glyco_transf_25"/>
    <property type="match status" value="1"/>
</dbReference>
<keyword evidence="13" id="KW-1185">Reference proteome</keyword>
<dbReference type="OrthoDB" id="9809583at2"/>
<dbReference type="Proteomes" id="UP000035722">
    <property type="component" value="Unassembled WGS sequence"/>
</dbReference>
<keyword evidence="5" id="KW-0378">Hydrolase</keyword>
<dbReference type="InterPro" id="IPR008263">
    <property type="entry name" value="GH16_AS"/>
</dbReference>
<evidence type="ECO:0000256" key="2">
    <source>
        <dbReference type="ARBA" id="ARBA00006865"/>
    </source>
</evidence>
<protein>
    <recommendedName>
        <fullName evidence="4">Beta-glucanase</fullName>
        <ecNumber evidence="3">3.2.1.73</ecNumber>
    </recommendedName>
    <alternativeName>
        <fullName evidence="9">1,3-1,4-beta-D-glucan 4-glucanohydrolase</fullName>
    </alternativeName>
    <alternativeName>
        <fullName evidence="8">Endo-beta-1,3-1,4 glucanase</fullName>
    </alternativeName>
    <alternativeName>
        <fullName evidence="7">Lichenase</fullName>
    </alternativeName>
</protein>
<dbReference type="RefSeq" id="WP_083435380.1">
    <property type="nucleotide sequence ID" value="NZ_CAQI01000040.1"/>
</dbReference>
<evidence type="ECO:0000259" key="11">
    <source>
        <dbReference type="PROSITE" id="PS51762"/>
    </source>
</evidence>
<dbReference type="PROSITE" id="PS51762">
    <property type="entry name" value="GH16_2"/>
    <property type="match status" value="1"/>
</dbReference>
<organism evidence="12 13">
    <name type="scientific">Pseudarthrobacter siccitolerans</name>
    <dbReference type="NCBI Taxonomy" id="861266"/>
    <lineage>
        <taxon>Bacteria</taxon>
        <taxon>Bacillati</taxon>
        <taxon>Actinomycetota</taxon>
        <taxon>Actinomycetes</taxon>
        <taxon>Micrococcales</taxon>
        <taxon>Micrococcaceae</taxon>
        <taxon>Pseudarthrobacter</taxon>
    </lineage>
</organism>
<dbReference type="GO" id="GO:0042972">
    <property type="term" value="F:licheninase activity"/>
    <property type="evidence" value="ECO:0007669"/>
    <property type="project" value="UniProtKB-EC"/>
</dbReference>
<evidence type="ECO:0000256" key="10">
    <source>
        <dbReference type="PIRSR" id="PIRSR608264-1"/>
    </source>
</evidence>
<dbReference type="CDD" id="cd06532">
    <property type="entry name" value="Glyco_transf_25"/>
    <property type="match status" value="1"/>
</dbReference>
<evidence type="ECO:0000313" key="12">
    <source>
        <dbReference type="EMBL" id="CCQ45857.1"/>
    </source>
</evidence>
<reference evidence="13" key="1">
    <citation type="journal article" date="2014" name="Genome Announc.">
        <title>Genome Sequence of Arthrobacter siccitolerans 4J27, a Xeroprotectant-Producing Desiccation-Tolerant Microorganism.</title>
        <authorList>
            <person name="Manzanera M."/>
            <person name="Santa-Cruz-Calvo L."/>
            <person name="Vilchez J.I."/>
            <person name="Garcia-Fontana C."/>
            <person name="Silva-Castro G.A."/>
            <person name="Calvo C."/>
            <person name="Gonzalez-Lopez J."/>
        </authorList>
    </citation>
    <scope>NUCLEOTIDE SEQUENCE [LARGE SCALE GENOMIC DNA]</scope>
    <source>
        <strain evidence="13">4J27</strain>
    </source>
</reference>
<evidence type="ECO:0000256" key="8">
    <source>
        <dbReference type="ARBA" id="ARBA00029771"/>
    </source>
</evidence>
<dbReference type="AlphaFoldDB" id="A0A024H1V9"/>
<name>A0A024H1V9_9MICC</name>
<evidence type="ECO:0000256" key="5">
    <source>
        <dbReference type="ARBA" id="ARBA00022801"/>
    </source>
</evidence>
<dbReference type="GO" id="GO:0005975">
    <property type="term" value="P:carbohydrate metabolic process"/>
    <property type="evidence" value="ECO:0007669"/>
    <property type="project" value="InterPro"/>
</dbReference>
<accession>A0A024H1V9</accession>
<dbReference type="EC" id="3.2.1.73" evidence="3"/>
<keyword evidence="6" id="KW-0326">Glycosidase</keyword>
<dbReference type="Gene3D" id="2.60.120.200">
    <property type="match status" value="1"/>
</dbReference>
<dbReference type="InterPro" id="IPR008264">
    <property type="entry name" value="Beta_glucanase"/>
</dbReference>
<dbReference type="Pfam" id="PF00722">
    <property type="entry name" value="Glyco_hydro_16"/>
    <property type="match status" value="1"/>
</dbReference>
<dbReference type="InterPro" id="IPR013320">
    <property type="entry name" value="ConA-like_dom_sf"/>
</dbReference>
<dbReference type="PRINTS" id="PR00737">
    <property type="entry name" value="GLHYDRLASE16"/>
</dbReference>
<feature type="active site" description="Nucleophile" evidence="10">
    <location>
        <position position="581"/>
    </location>
</feature>
<evidence type="ECO:0000256" key="3">
    <source>
        <dbReference type="ARBA" id="ARBA00012690"/>
    </source>
</evidence>
<dbReference type="InterPro" id="IPR000757">
    <property type="entry name" value="Beta-glucanase-like"/>
</dbReference>
<evidence type="ECO:0000313" key="13">
    <source>
        <dbReference type="Proteomes" id="UP000035722"/>
    </source>
</evidence>
<dbReference type="GO" id="GO:0016740">
    <property type="term" value="F:transferase activity"/>
    <property type="evidence" value="ECO:0007669"/>
    <property type="project" value="UniProtKB-KW"/>
</dbReference>
<comment type="caution">
    <text evidence="12">The sequence shown here is derived from an EMBL/GenBank/DDBJ whole genome shotgun (WGS) entry which is preliminary data.</text>
</comment>
<dbReference type="EMBL" id="CAQI01000040">
    <property type="protein sequence ID" value="CCQ45857.1"/>
    <property type="molecule type" value="Genomic_DNA"/>
</dbReference>
<dbReference type="PROSITE" id="PS01034">
    <property type="entry name" value="GH16_1"/>
    <property type="match status" value="1"/>
</dbReference>
<feature type="domain" description="GH16" evidence="11">
    <location>
        <begin position="418"/>
        <end position="717"/>
    </location>
</feature>
<feature type="active site" description="Proton donor" evidence="10">
    <location>
        <position position="585"/>
    </location>
</feature>
<evidence type="ECO:0000256" key="9">
    <source>
        <dbReference type="ARBA" id="ARBA00031665"/>
    </source>
</evidence>
<keyword evidence="12" id="KW-0808">Transferase</keyword>
<evidence type="ECO:0000256" key="6">
    <source>
        <dbReference type="ARBA" id="ARBA00023295"/>
    </source>
</evidence>
<evidence type="ECO:0000256" key="1">
    <source>
        <dbReference type="ARBA" id="ARBA00000481"/>
    </source>
</evidence>
<dbReference type="InterPro" id="IPR044791">
    <property type="entry name" value="Beta-glucanase/XTH"/>
</dbReference>
<dbReference type="STRING" id="861266.ARTSIC4J27_1815"/>
<dbReference type="InterPro" id="IPR002654">
    <property type="entry name" value="Glyco_trans_25"/>
</dbReference>
<dbReference type="PANTHER" id="PTHR31062">
    <property type="entry name" value="XYLOGLUCAN ENDOTRANSGLUCOSYLASE/HYDROLASE PROTEIN 8-RELATED"/>
    <property type="match status" value="1"/>
</dbReference>
<evidence type="ECO:0000256" key="7">
    <source>
        <dbReference type="ARBA" id="ARBA00029722"/>
    </source>
</evidence>